<dbReference type="EMBL" id="SJSL01000001">
    <property type="protein sequence ID" value="TCD02480.1"/>
    <property type="molecule type" value="Genomic_DNA"/>
</dbReference>
<dbReference type="RefSeq" id="WP_131592057.1">
    <property type="nucleotide sequence ID" value="NZ_SJSL01000001.1"/>
</dbReference>
<name>A0A4R0NNH1_9SPHI</name>
<dbReference type="Proteomes" id="UP000293347">
    <property type="component" value="Unassembled WGS sequence"/>
</dbReference>
<dbReference type="OrthoDB" id="746295at2"/>
<sequence>MPSIDPQDNILQDAPPVKVKKSRKKLTTTFNVSRYSLSGKLLETYANARVAAEALNTSQQYISIAARNSGKVLTACGYLWRRGHATEIDIKPILKERWYGPSPLAKQQHIIGQYDLEGNLVNTYTNTVEAGKAVGVHRNGIRDVIKGRGMTYGGFIWSKTIKKKIEVDPKVTASKAKISQYDLDGRWMRSYKSCLEAARETNIDNTNIHLAVHGQTLTAGGFLWHKGTKLRININELRRHPHYPKSLLERHMKKKRAAIAESTK</sequence>
<comment type="caution">
    <text evidence="2">The sequence shown here is derived from an EMBL/GenBank/DDBJ whole genome shotgun (WGS) entry which is preliminary data.</text>
</comment>
<dbReference type="InterPro" id="IPR003647">
    <property type="entry name" value="Intron_nuc_1_rpt"/>
</dbReference>
<feature type="domain" description="Nuclease-associated modular DNA-binding 1" evidence="1">
    <location>
        <begin position="35"/>
        <end position="65"/>
    </location>
</feature>
<feature type="domain" description="Nuclease-associated modular DNA-binding 1" evidence="1">
    <location>
        <begin position="111"/>
        <end position="143"/>
    </location>
</feature>
<proteinExistence type="predicted"/>
<reference evidence="2 3" key="1">
    <citation type="submission" date="2019-02" db="EMBL/GenBank/DDBJ databases">
        <title>Pedobacter sp. RP-1-14 sp. nov., isolated from Arctic soil.</title>
        <authorList>
            <person name="Dahal R.H."/>
        </authorList>
    </citation>
    <scope>NUCLEOTIDE SEQUENCE [LARGE SCALE GENOMIC DNA]</scope>
    <source>
        <strain evidence="2 3">RP-1-14</strain>
    </source>
</reference>
<dbReference type="SMART" id="SM00497">
    <property type="entry name" value="IENR1"/>
    <property type="match status" value="3"/>
</dbReference>
<dbReference type="Gene3D" id="1.10.10.10">
    <property type="entry name" value="Winged helix-like DNA-binding domain superfamily/Winged helix DNA-binding domain"/>
    <property type="match status" value="3"/>
</dbReference>
<dbReference type="AlphaFoldDB" id="A0A4R0NNH1"/>
<organism evidence="2 3">
    <name type="scientific">Pedobacter psychroterrae</name>
    <dbReference type="NCBI Taxonomy" id="2530453"/>
    <lineage>
        <taxon>Bacteria</taxon>
        <taxon>Pseudomonadati</taxon>
        <taxon>Bacteroidota</taxon>
        <taxon>Sphingobacteriia</taxon>
        <taxon>Sphingobacteriales</taxon>
        <taxon>Sphingobacteriaceae</taxon>
        <taxon>Pedobacter</taxon>
    </lineage>
</organism>
<dbReference type="InterPro" id="IPR036388">
    <property type="entry name" value="WH-like_DNA-bd_sf"/>
</dbReference>
<accession>A0A4R0NNH1</accession>
<feature type="domain" description="Nuclease-associated modular DNA-binding 1" evidence="1">
    <location>
        <begin position="178"/>
        <end position="208"/>
    </location>
</feature>
<evidence type="ECO:0000313" key="3">
    <source>
        <dbReference type="Proteomes" id="UP000293347"/>
    </source>
</evidence>
<evidence type="ECO:0000259" key="1">
    <source>
        <dbReference type="Pfam" id="PF07453"/>
    </source>
</evidence>
<dbReference type="Pfam" id="PF07453">
    <property type="entry name" value="NUMOD1"/>
    <property type="match status" value="3"/>
</dbReference>
<dbReference type="InterPro" id="IPR010896">
    <property type="entry name" value="NUMOD1"/>
</dbReference>
<evidence type="ECO:0000313" key="2">
    <source>
        <dbReference type="EMBL" id="TCD02480.1"/>
    </source>
</evidence>
<keyword evidence="3" id="KW-1185">Reference proteome</keyword>
<gene>
    <name evidence="2" type="ORF">EZ437_00380</name>
</gene>
<protein>
    <recommendedName>
        <fullName evidence="1">Nuclease-associated modular DNA-binding 1 domain-containing protein</fullName>
    </recommendedName>
</protein>